<organism evidence="2">
    <name type="scientific">Octopus bimaculoides</name>
    <name type="common">California two-spotted octopus</name>
    <dbReference type="NCBI Taxonomy" id="37653"/>
    <lineage>
        <taxon>Eukaryota</taxon>
        <taxon>Metazoa</taxon>
        <taxon>Spiralia</taxon>
        <taxon>Lophotrochozoa</taxon>
        <taxon>Mollusca</taxon>
        <taxon>Cephalopoda</taxon>
        <taxon>Coleoidea</taxon>
        <taxon>Octopodiformes</taxon>
        <taxon>Octopoda</taxon>
        <taxon>Incirrata</taxon>
        <taxon>Octopodidae</taxon>
        <taxon>Octopus</taxon>
    </lineage>
</organism>
<proteinExistence type="predicted"/>
<protein>
    <submittedName>
        <fullName evidence="2">Uncharacterized protein</fullName>
    </submittedName>
</protein>
<gene>
    <name evidence="2" type="ORF">OCBIM_22038964mg</name>
</gene>
<name>A0A0L8G875_OCTBM</name>
<reference evidence="2" key="1">
    <citation type="submission" date="2015-07" db="EMBL/GenBank/DDBJ databases">
        <title>MeaNS - Measles Nucleotide Surveillance Program.</title>
        <authorList>
            <person name="Tran T."/>
            <person name="Druce J."/>
        </authorList>
    </citation>
    <scope>NUCLEOTIDE SEQUENCE</scope>
    <source>
        <strain evidence="2">UCB-OBI-ISO-001</strain>
        <tissue evidence="2">Gonad</tissue>
    </source>
</reference>
<accession>A0A0L8G875</accession>
<feature type="region of interest" description="Disordered" evidence="1">
    <location>
        <begin position="13"/>
        <end position="64"/>
    </location>
</feature>
<evidence type="ECO:0000313" key="2">
    <source>
        <dbReference type="EMBL" id="KOF72765.1"/>
    </source>
</evidence>
<evidence type="ECO:0000256" key="1">
    <source>
        <dbReference type="SAM" id="MobiDB-lite"/>
    </source>
</evidence>
<dbReference type="AlphaFoldDB" id="A0A0L8G875"/>
<dbReference type="EMBL" id="KQ423494">
    <property type="protein sequence ID" value="KOF72765.1"/>
    <property type="molecule type" value="Genomic_DNA"/>
</dbReference>
<sequence>MWLVSKLLTTQSRSTYSKTGKAQRLACSSPYPLDQGRPNDSDGNGGRGEEDSFHCSVPLPSPPHHSYRLSCNRLMSFLT</sequence>